<dbReference type="EMBL" id="KI968863">
    <property type="protein sequence ID" value="EUN21118.1"/>
    <property type="molecule type" value="Genomic_DNA"/>
</dbReference>
<dbReference type="AlphaFoldDB" id="W7DSD6"/>
<organism evidence="2 3">
    <name type="scientific">Bipolaris victoriae (strain FI3)</name>
    <name type="common">Victoria blight of oats agent</name>
    <name type="synonym">Cochliobolus victoriae</name>
    <dbReference type="NCBI Taxonomy" id="930091"/>
    <lineage>
        <taxon>Eukaryota</taxon>
        <taxon>Fungi</taxon>
        <taxon>Dikarya</taxon>
        <taxon>Ascomycota</taxon>
        <taxon>Pezizomycotina</taxon>
        <taxon>Dothideomycetes</taxon>
        <taxon>Pleosporomycetidae</taxon>
        <taxon>Pleosporales</taxon>
        <taxon>Pleosporineae</taxon>
        <taxon>Pleosporaceae</taxon>
        <taxon>Bipolaris</taxon>
    </lineage>
</organism>
<dbReference type="Proteomes" id="UP000054337">
    <property type="component" value="Unassembled WGS sequence"/>
</dbReference>
<dbReference type="RefSeq" id="XP_014550692.1">
    <property type="nucleotide sequence ID" value="XM_014695206.1"/>
</dbReference>
<gene>
    <name evidence="2" type="ORF">COCVIDRAFT_31643</name>
</gene>
<dbReference type="GeneID" id="26254836"/>
<protein>
    <submittedName>
        <fullName evidence="2">Uncharacterized protein</fullName>
    </submittedName>
</protein>
<evidence type="ECO:0000313" key="3">
    <source>
        <dbReference type="Proteomes" id="UP000054337"/>
    </source>
</evidence>
<feature type="region of interest" description="Disordered" evidence="1">
    <location>
        <begin position="330"/>
        <end position="364"/>
    </location>
</feature>
<dbReference type="OrthoDB" id="4789692at2759"/>
<dbReference type="HOGENOM" id="CLU_039428_0_0_1"/>
<keyword evidence="3" id="KW-1185">Reference proteome</keyword>
<name>W7DSD6_BIPV3</name>
<accession>W7DSD6</accession>
<sequence length="527" mass="59308">MPASLSQQKSNNTYRERIKAHAMAGFCAFSLSCYENPGGHTLCKDHRERRVRQARARRADKLSQRAAINSLGSLNDNLNVAHRSLLVSQAAAPTRSLRAPYASWDKLIWVSFPDTKPLKETATLALQVFRDDRKSLGHDPWLEQADSMNLRNTVTPMGNEGWYIHQGLVTLLATKAKAGNTFSIEAHTWDWLAPFPRNLLSRSCTDESEKSLRTVLFLHWTTNEPTNPTLNTVYRVVRLLKPIHPTSFRVYPNEDEARQEMDKLGDIRALDDVAQSSSEEFSYRPMTCFGYGPCKLQNYEKTVHKRTQSGCAAHVHVRERGEQYQLTCDRETHASETQSQRDGCRKNKSRKTGKSSKTPADGADHSAHWFHQEFVPSLPSCEFRVFIATVPSKKGIRGRIGQVFAIAKTSFNKETQELAAREFIPADLEPALTRSDLVRFALFVFEELRARSDSMVVFESLEVGVRLDIGVADNGIVGKSFFVNEITRWYGAHYFSNNICAEPKTQICNAFASAFSVFLSGGTGSES</sequence>
<evidence type="ECO:0000313" key="2">
    <source>
        <dbReference type="EMBL" id="EUN21118.1"/>
    </source>
</evidence>
<proteinExistence type="predicted"/>
<evidence type="ECO:0000256" key="1">
    <source>
        <dbReference type="SAM" id="MobiDB-lite"/>
    </source>
</evidence>
<reference evidence="2 3" key="1">
    <citation type="journal article" date="2013" name="PLoS Genet.">
        <title>Comparative genome structure, secondary metabolite, and effector coding capacity across Cochliobolus pathogens.</title>
        <authorList>
            <person name="Condon B.J."/>
            <person name="Leng Y."/>
            <person name="Wu D."/>
            <person name="Bushley K.E."/>
            <person name="Ohm R.A."/>
            <person name="Otillar R."/>
            <person name="Martin J."/>
            <person name="Schackwitz W."/>
            <person name="Grimwood J."/>
            <person name="MohdZainudin N."/>
            <person name="Xue C."/>
            <person name="Wang R."/>
            <person name="Manning V.A."/>
            <person name="Dhillon B."/>
            <person name="Tu Z.J."/>
            <person name="Steffenson B.J."/>
            <person name="Salamov A."/>
            <person name="Sun H."/>
            <person name="Lowry S."/>
            <person name="LaButti K."/>
            <person name="Han J."/>
            <person name="Copeland A."/>
            <person name="Lindquist E."/>
            <person name="Barry K."/>
            <person name="Schmutz J."/>
            <person name="Baker S.E."/>
            <person name="Ciuffetti L.M."/>
            <person name="Grigoriev I.V."/>
            <person name="Zhong S."/>
            <person name="Turgeon B.G."/>
        </authorList>
    </citation>
    <scope>NUCLEOTIDE SEQUENCE [LARGE SCALE GENOMIC DNA]</scope>
    <source>
        <strain evidence="2 3">FI3</strain>
    </source>
</reference>